<name>A0A497XAE0_9PROT</name>
<sequence>MKLRALVTAVAAAQVCTASPFVLAAGDRIAAVEFSSTPAPATDAEMSQAYTRSEATVTYTDGRRIVFPLSYQTVFRSGERIGGAEAGLIVDKAGRPVAVAADNAGNVTSGPFHAYSPDANSLLRVKEGKGEKLYLLTHWEYHTEAPASGGKGSVDLYGQLPMAMTLATVAQHRKSGTLKATALRNVDFSAKDGLWIPCAGSLTPWNTHLGGEEYEPDARIFEHEPLEPMNLYLGTHGKRADQGGAKPYRYGGIVEVAVRAGGKTEVSKRYAMGRLATELADVMPDGRTAYMGDDGRDTILAMFVADRASDLSAGTLYAARWEQAAAENGAAAELKWIRLGHAAEKEIEVLVDRGIRFSDIFEVAGADAVKADPARHADFRPVWVYEGHAGRTATKPAISWLKLKPGMEKAAAFLETRRYAALLGATTEFTKMEGVTHNAADRQLYVAMSYIEGGMLDGANGERPQDHIRIKGDAKDLVCGGVYRSRLSDGQKDATGEPIRSEWVATSMNALLLGAQKPPGQTQGPYDKCDTERVANPDNIKYSAEMRTLFIGEDSGNHLNNFLWALNIDSGKLARVLVAPAGGEHTGLQVVPNLGGHTYIMGNIQHPGAANDLKQYPDAIKVELRKRIDQRGSIGYLGGLPALGR</sequence>
<evidence type="ECO:0000313" key="3">
    <source>
        <dbReference type="Proteomes" id="UP000268908"/>
    </source>
</evidence>
<dbReference type="AlphaFoldDB" id="A0A497XAE0"/>
<dbReference type="RefSeq" id="WP_121242323.1">
    <property type="nucleotide sequence ID" value="NZ_BHVV01000003.1"/>
</dbReference>
<dbReference type="PANTHER" id="PTHR35399:SF2">
    <property type="entry name" value="DUF839 DOMAIN-CONTAINING PROTEIN"/>
    <property type="match status" value="1"/>
</dbReference>
<dbReference type="EMBL" id="RCCI01000006">
    <property type="protein sequence ID" value="RLJ63505.1"/>
    <property type="molecule type" value="Genomic_DNA"/>
</dbReference>
<dbReference type="InterPro" id="IPR008557">
    <property type="entry name" value="PhoX"/>
</dbReference>
<evidence type="ECO:0008006" key="4">
    <source>
        <dbReference type="Google" id="ProtNLM"/>
    </source>
</evidence>
<feature type="chain" id="PRO_5019751606" description="DUF839 domain-containing protein" evidence="1">
    <location>
        <begin position="25"/>
        <end position="645"/>
    </location>
</feature>
<dbReference type="Proteomes" id="UP000268908">
    <property type="component" value="Unassembled WGS sequence"/>
</dbReference>
<feature type="signal peptide" evidence="1">
    <location>
        <begin position="1"/>
        <end position="24"/>
    </location>
</feature>
<reference evidence="2 3" key="1">
    <citation type="submission" date="2018-10" db="EMBL/GenBank/DDBJ databases">
        <title>Genomic Encyclopedia of Type Strains, Phase IV (KMG-IV): sequencing the most valuable type-strain genomes for metagenomic binning, comparative biology and taxonomic classification.</title>
        <authorList>
            <person name="Goeker M."/>
        </authorList>
    </citation>
    <scope>NUCLEOTIDE SEQUENCE [LARGE SCALE GENOMIC DNA]</scope>
    <source>
        <strain evidence="2 3">DSM 26916</strain>
    </source>
</reference>
<organism evidence="2 3">
    <name type="scientific">Sulfurisoma sediminicola</name>
    <dbReference type="NCBI Taxonomy" id="1381557"/>
    <lineage>
        <taxon>Bacteria</taxon>
        <taxon>Pseudomonadati</taxon>
        <taxon>Pseudomonadota</taxon>
        <taxon>Betaproteobacteria</taxon>
        <taxon>Nitrosomonadales</taxon>
        <taxon>Sterolibacteriaceae</taxon>
        <taxon>Sulfurisoma</taxon>
    </lineage>
</organism>
<dbReference type="Pfam" id="PF05787">
    <property type="entry name" value="PhoX"/>
    <property type="match status" value="1"/>
</dbReference>
<accession>A0A497XAE0</accession>
<evidence type="ECO:0000313" key="2">
    <source>
        <dbReference type="EMBL" id="RLJ63505.1"/>
    </source>
</evidence>
<evidence type="ECO:0000256" key="1">
    <source>
        <dbReference type="SAM" id="SignalP"/>
    </source>
</evidence>
<protein>
    <recommendedName>
        <fullName evidence="4">DUF839 domain-containing protein</fullName>
    </recommendedName>
</protein>
<comment type="caution">
    <text evidence="2">The sequence shown here is derived from an EMBL/GenBank/DDBJ whole genome shotgun (WGS) entry which is preliminary data.</text>
</comment>
<proteinExistence type="predicted"/>
<dbReference type="OrthoDB" id="9801383at2"/>
<gene>
    <name evidence="2" type="ORF">DFR35_2129</name>
</gene>
<keyword evidence="3" id="KW-1185">Reference proteome</keyword>
<keyword evidence="1" id="KW-0732">Signal</keyword>
<dbReference type="PANTHER" id="PTHR35399">
    <property type="entry name" value="SLR8030 PROTEIN"/>
    <property type="match status" value="1"/>
</dbReference>